<protein>
    <submittedName>
        <fullName evidence="1">Uncharacterized protein</fullName>
    </submittedName>
</protein>
<proteinExistence type="predicted"/>
<dbReference type="Proteomes" id="UP000436822">
    <property type="component" value="Unassembled WGS sequence"/>
</dbReference>
<reference evidence="1 2" key="1">
    <citation type="submission" date="2019-12" db="EMBL/GenBank/DDBJ databases">
        <title>Litoreibacter badius sp. nov., a novel bacteriochlorophyll a-containing bacterium in the genus Litoreibacter.</title>
        <authorList>
            <person name="Kanamuro M."/>
            <person name="Takabe Y."/>
            <person name="Mori K."/>
            <person name="Takaichi S."/>
            <person name="Hanada S."/>
        </authorList>
    </citation>
    <scope>NUCLEOTIDE SEQUENCE [LARGE SCALE GENOMIC DNA]</scope>
    <source>
        <strain evidence="1 2">K6</strain>
    </source>
</reference>
<dbReference type="AlphaFoldDB" id="A0A6N6JJB2"/>
<gene>
    <name evidence="1" type="ORF">KIN_24420</name>
</gene>
<keyword evidence="2" id="KW-1185">Reference proteome</keyword>
<organism evidence="1 2">
    <name type="scientific">Litoreibacter roseus</name>
    <dbReference type="NCBI Taxonomy" id="2601869"/>
    <lineage>
        <taxon>Bacteria</taxon>
        <taxon>Pseudomonadati</taxon>
        <taxon>Pseudomonadota</taxon>
        <taxon>Alphaproteobacteria</taxon>
        <taxon>Rhodobacterales</taxon>
        <taxon>Roseobacteraceae</taxon>
        <taxon>Litoreibacter</taxon>
    </lineage>
</organism>
<dbReference type="EMBL" id="BLJE01000002">
    <property type="protein sequence ID" value="GFE65368.1"/>
    <property type="molecule type" value="Genomic_DNA"/>
</dbReference>
<dbReference type="OrthoDB" id="7708708at2"/>
<name>A0A6N6JJB2_9RHOB</name>
<accession>A0A6N6JJB2</accession>
<evidence type="ECO:0000313" key="1">
    <source>
        <dbReference type="EMBL" id="GFE65368.1"/>
    </source>
</evidence>
<comment type="caution">
    <text evidence="1">The sequence shown here is derived from an EMBL/GenBank/DDBJ whole genome shotgun (WGS) entry which is preliminary data.</text>
</comment>
<sequence>MSLDQSYLSVLANLSAAQPLDLDALVFDPPADQPASTFPVATVPPAPALWGDPSGRPSRIGVRVTAMLDRPDRLAAHLAAVSIERSVFPIVLSHVGSSGMERFGFRVEHIAGTSDADRFACEDQLKRFWNLAIIIDAQDVGRLG</sequence>
<evidence type="ECO:0000313" key="2">
    <source>
        <dbReference type="Proteomes" id="UP000436822"/>
    </source>
</evidence>
<dbReference type="RefSeq" id="WP_159807222.1">
    <property type="nucleotide sequence ID" value="NZ_BLJE01000002.1"/>
</dbReference>